<keyword evidence="2" id="KW-0119">Carbohydrate metabolism</keyword>
<evidence type="ECO:0000259" key="3">
    <source>
        <dbReference type="Pfam" id="PF03065"/>
    </source>
</evidence>
<dbReference type="GO" id="GO:0030246">
    <property type="term" value="F:carbohydrate binding"/>
    <property type="evidence" value="ECO:0007669"/>
    <property type="project" value="InterPro"/>
</dbReference>
<feature type="domain" description="Alpha-amylase/4-alpha-glucanotransferase central" evidence="4">
    <location>
        <begin position="315"/>
        <end position="394"/>
    </location>
</feature>
<evidence type="ECO:0000259" key="4">
    <source>
        <dbReference type="Pfam" id="PF09094"/>
    </source>
</evidence>
<organism evidence="6">
    <name type="scientific">Candidatus Nitrotoga fabula</name>
    <dbReference type="NCBI Taxonomy" id="2182327"/>
    <lineage>
        <taxon>Bacteria</taxon>
        <taxon>Pseudomonadati</taxon>
        <taxon>Pseudomonadota</taxon>
        <taxon>Betaproteobacteria</taxon>
        <taxon>Nitrosomonadales</taxon>
        <taxon>Gallionellaceae</taxon>
        <taxon>Candidatus Nitrotoga</taxon>
    </lineage>
</organism>
<dbReference type="GO" id="GO:0003824">
    <property type="term" value="F:catalytic activity"/>
    <property type="evidence" value="ECO:0007669"/>
    <property type="project" value="InterPro"/>
</dbReference>
<dbReference type="SUPFAM" id="SSF74650">
    <property type="entry name" value="Galactose mutarotase-like"/>
    <property type="match status" value="1"/>
</dbReference>
<proteinExistence type="inferred from homology"/>
<dbReference type="InterPro" id="IPR004300">
    <property type="entry name" value="Glyco_hydro_57_N"/>
</dbReference>
<dbReference type="Pfam" id="PF03065">
    <property type="entry name" value="Glyco_hydro_57"/>
    <property type="match status" value="1"/>
</dbReference>
<accession>A0A2X0R8N5</accession>
<feature type="domain" description="Glycoside hydrolase family 57 N-terminal" evidence="3">
    <location>
        <begin position="11"/>
        <end position="272"/>
    </location>
</feature>
<dbReference type="CDD" id="cd10793">
    <property type="entry name" value="GH57N_TLGT_like"/>
    <property type="match status" value="1"/>
</dbReference>
<dbReference type="PANTHER" id="PTHR36306:SF1">
    <property type="entry name" value="ALPHA-AMYLASE-RELATED"/>
    <property type="match status" value="1"/>
</dbReference>
<evidence type="ECO:0000256" key="2">
    <source>
        <dbReference type="ARBA" id="ARBA00023277"/>
    </source>
</evidence>
<protein>
    <recommendedName>
        <fullName evidence="7">4-alpha-glucanotransferase</fullName>
    </recommendedName>
</protein>
<evidence type="ECO:0000259" key="5">
    <source>
        <dbReference type="Pfam" id="PF09095"/>
    </source>
</evidence>
<dbReference type="InterPro" id="IPR015179">
    <property type="entry name" value="A-amylase/a-glucTrfase_C"/>
</dbReference>
<dbReference type="GO" id="GO:0005975">
    <property type="term" value="P:carbohydrate metabolic process"/>
    <property type="evidence" value="ECO:0007669"/>
    <property type="project" value="InterPro"/>
</dbReference>
<dbReference type="InterPro" id="IPR028995">
    <property type="entry name" value="Glyco_hydro_57/38_cen_sf"/>
</dbReference>
<dbReference type="PANTHER" id="PTHR36306">
    <property type="entry name" value="ALPHA-AMYLASE-RELATED-RELATED"/>
    <property type="match status" value="1"/>
</dbReference>
<name>A0A2X0R8N5_9PROT</name>
<dbReference type="InterPro" id="IPR014718">
    <property type="entry name" value="GH-type_carb-bd"/>
</dbReference>
<dbReference type="Gene3D" id="3.20.110.20">
    <property type="match status" value="1"/>
</dbReference>
<dbReference type="SUPFAM" id="SSF88688">
    <property type="entry name" value="Families 57/38 glycoside transferase middle domain"/>
    <property type="match status" value="1"/>
</dbReference>
<evidence type="ECO:0000313" key="6">
    <source>
        <dbReference type="EMBL" id="SPS06452.1"/>
    </source>
</evidence>
<dbReference type="Pfam" id="PF09095">
    <property type="entry name" value="AmyA-gluTrfs_C"/>
    <property type="match status" value="1"/>
</dbReference>
<evidence type="ECO:0000256" key="1">
    <source>
        <dbReference type="ARBA" id="ARBA00006821"/>
    </source>
</evidence>
<dbReference type="SUPFAM" id="SSF88713">
    <property type="entry name" value="Glycoside hydrolase/deacetylase"/>
    <property type="match status" value="1"/>
</dbReference>
<dbReference type="InterPro" id="IPR011330">
    <property type="entry name" value="Glyco_hydro/deAcase_b/a-brl"/>
</dbReference>
<gene>
    <name evidence="6" type="ORF">NITFAB_2045</name>
</gene>
<dbReference type="InterPro" id="IPR015178">
    <property type="entry name" value="A-amylase/a-glucTrfase_central"/>
</dbReference>
<dbReference type="Gene3D" id="2.70.98.10">
    <property type="match status" value="1"/>
</dbReference>
<dbReference type="EMBL" id="LS423452">
    <property type="protein sequence ID" value="SPS06452.1"/>
    <property type="molecule type" value="Genomic_DNA"/>
</dbReference>
<dbReference type="AlphaFoldDB" id="A0A2X0R8N5"/>
<comment type="similarity">
    <text evidence="1">Belongs to the glycosyl hydrolase 57 family.</text>
</comment>
<feature type="domain" description="Alpha-amylase/4-alpha-glucanotransferase C-terminal" evidence="5">
    <location>
        <begin position="407"/>
        <end position="665"/>
    </location>
</feature>
<dbReference type="Pfam" id="PF09094">
    <property type="entry name" value="AmyA-A_glucT_m"/>
    <property type="match status" value="1"/>
</dbReference>
<sequence length="674" mass="77058">MKMHETVSLLFGVHAHQPVGNFPEVVDDAHQRCYRPFLQILHRYPEFRFAAHFSGWLLDYLFEKFPQDMALLTEMVGRGQVEMFGGGDTEPVLAVIPYRDRVGQTVRLSDKLEARTGIRARGAWLTERVWEATVIPALSDSRIQYVTVDDYHFLCSGKDILELNGYFTTEEDGRKLDLFPISEALRYRMPFSPANEVVDYLEHLVRTDMQASAIYFDDIEKFGIWPETHEWVYERGWLEDFIRGVLASPKIITQTYRDYHATEKTRGIVYLPTTSYIEMNEWTLPTDAAHTYADLVRREKDGGQYELRKAFLRGGIWKNFFTRYPESNWMHKRMLELSERLHALPEQKQTPEMRDQLYIAQANDAYWHGLFGGLYLPHLRRAVYGAIVRLESLLDHAAGRAACICVDADSDGKDEVFLHNAKLQAVVKLDGSASILELDDYLLCHNFGDILRRQQEHYFRKIDSSHTSLQHEGSGIASAHDRVAFKHEITAENLIVDDHAQTLFRDSLLLDSEKISPNYELVSTTSESLLFRAMLAGMEIQKHIRLDAGSLCVHYTFDRALQGSFLTFVPLAMPSCDGFAGRYIQDGRILGGFGNEIELSSMNGLVLDDRVLGGNVALWSFSQVQVQGRPYFTVSQSEAGFEKIMQAVMLTLRWPLTEGEMSIRIAIHPGNSVQ</sequence>
<evidence type="ECO:0008006" key="7">
    <source>
        <dbReference type="Google" id="ProtNLM"/>
    </source>
</evidence>
<dbReference type="InterPro" id="IPR052046">
    <property type="entry name" value="GH57_Enzymes"/>
</dbReference>
<reference evidence="6" key="1">
    <citation type="submission" date="2018-05" db="EMBL/GenBank/DDBJ databases">
        <authorList>
            <person name="Lanie J.A."/>
            <person name="Ng W.-L."/>
            <person name="Kazmierczak K.M."/>
            <person name="Andrzejewski T.M."/>
            <person name="Davidsen T.M."/>
            <person name="Wayne K.J."/>
            <person name="Tettelin H."/>
            <person name="Glass J.I."/>
            <person name="Rusch D."/>
            <person name="Podicherti R."/>
            <person name="Tsui H.-C.T."/>
            <person name="Winkler M.E."/>
        </authorList>
    </citation>
    <scope>NUCLEOTIDE SEQUENCE</scope>
    <source>
        <strain evidence="6">KNB</strain>
    </source>
</reference>
<dbReference type="InterPro" id="IPR011013">
    <property type="entry name" value="Gal_mutarotase_sf_dom"/>
</dbReference>